<protein>
    <submittedName>
        <fullName evidence="3">38825_t:CDS:1</fullName>
    </submittedName>
</protein>
<accession>A0ABN7V6X9</accession>
<feature type="coiled-coil region" evidence="1">
    <location>
        <begin position="4"/>
        <end position="31"/>
    </location>
</feature>
<gene>
    <name evidence="3" type="ORF">GMARGA_LOCUS15116</name>
</gene>
<feature type="non-terminal residue" evidence="3">
    <location>
        <position position="1"/>
    </location>
</feature>
<proteinExistence type="predicted"/>
<comment type="caution">
    <text evidence="3">The sequence shown here is derived from an EMBL/GenBank/DDBJ whole genome shotgun (WGS) entry which is preliminary data.</text>
</comment>
<evidence type="ECO:0000256" key="2">
    <source>
        <dbReference type="SAM" id="MobiDB-lite"/>
    </source>
</evidence>
<organism evidence="3 4">
    <name type="scientific">Gigaspora margarita</name>
    <dbReference type="NCBI Taxonomy" id="4874"/>
    <lineage>
        <taxon>Eukaryota</taxon>
        <taxon>Fungi</taxon>
        <taxon>Fungi incertae sedis</taxon>
        <taxon>Mucoromycota</taxon>
        <taxon>Glomeromycotina</taxon>
        <taxon>Glomeromycetes</taxon>
        <taxon>Diversisporales</taxon>
        <taxon>Gigasporaceae</taxon>
        <taxon>Gigaspora</taxon>
    </lineage>
</organism>
<evidence type="ECO:0000256" key="1">
    <source>
        <dbReference type="SAM" id="Coils"/>
    </source>
</evidence>
<feature type="compositionally biased region" description="Polar residues" evidence="2">
    <location>
        <begin position="125"/>
        <end position="141"/>
    </location>
</feature>
<dbReference type="EMBL" id="CAJVQB010010280">
    <property type="protein sequence ID" value="CAG8738375.1"/>
    <property type="molecule type" value="Genomic_DNA"/>
</dbReference>
<reference evidence="3 4" key="1">
    <citation type="submission" date="2021-06" db="EMBL/GenBank/DDBJ databases">
        <authorList>
            <person name="Kallberg Y."/>
            <person name="Tangrot J."/>
            <person name="Rosling A."/>
        </authorList>
    </citation>
    <scope>NUCLEOTIDE SEQUENCE [LARGE SCALE GENOMIC DNA]</scope>
    <source>
        <strain evidence="3 4">120-4 pot B 10/14</strain>
    </source>
</reference>
<name>A0ABN7V6X9_GIGMA</name>
<dbReference type="Proteomes" id="UP000789901">
    <property type="component" value="Unassembled WGS sequence"/>
</dbReference>
<evidence type="ECO:0000313" key="4">
    <source>
        <dbReference type="Proteomes" id="UP000789901"/>
    </source>
</evidence>
<feature type="region of interest" description="Disordered" evidence="2">
    <location>
        <begin position="124"/>
        <end position="148"/>
    </location>
</feature>
<sequence>DKTKERMGNKLNELKKRIDSMAINYAALTNKFKGVNQGYSRNNPYQDNGRKFKYYNCEKMGHIARNYQNREGRKETFNQTRNVNFCKVIDNNSNTEKKIYNVRNGPTSQENVKRLRERKIPKVQSPVTNEVSQDKNINQNPKVEGPNIKDRTKRKRNLVEIPISNTGVESLKPYKEEEDYNSESGDTFDEFDYEKKEEVDEVEDRFIEEYQEENPALFLTNVIEVPIEEHEEENSVESKIQQTIKNNDLTPQQSQEVKEFLLSKRKLFAQGLEDLGCTDIITHTINTGDTAPIHQGPYKVAHGERVALPVRRMLHENETFEKYKGKRIRLGVLPRLCRTPFSCLVDDLLARCGKTNTEHLLAALWPLTTTR</sequence>
<evidence type="ECO:0000313" key="3">
    <source>
        <dbReference type="EMBL" id="CAG8738375.1"/>
    </source>
</evidence>
<keyword evidence="1" id="KW-0175">Coiled coil</keyword>
<keyword evidence="4" id="KW-1185">Reference proteome</keyword>